<dbReference type="OrthoDB" id="5210591at2759"/>
<feature type="compositionally biased region" description="Polar residues" evidence="1">
    <location>
        <begin position="321"/>
        <end position="334"/>
    </location>
</feature>
<dbReference type="EMBL" id="AZHD01000023">
    <property type="protein sequence ID" value="OAA54499.1"/>
    <property type="molecule type" value="Genomic_DNA"/>
</dbReference>
<feature type="compositionally biased region" description="Polar residues" evidence="1">
    <location>
        <begin position="473"/>
        <end position="486"/>
    </location>
</feature>
<feature type="compositionally biased region" description="Basic and acidic residues" evidence="1">
    <location>
        <begin position="503"/>
        <end position="518"/>
    </location>
</feature>
<evidence type="ECO:0000256" key="1">
    <source>
        <dbReference type="SAM" id="MobiDB-lite"/>
    </source>
</evidence>
<sequence>MQQTSSPAEPSVQEIRALVNAVVAPQATVGSLRLLAHHRLQQIYEATLSDTTTLLVVLPPPSTLRLLRSEQNMIRTEAVVVRWLREEALASLSRPSETTSAAVQPLRTSEALLEALGGGRSSLGTAESTLAKSGLLRNGTPQISLPFPITVPDDATARAFSTPTTVSVFRPPAGTPVSALSPPLTPDERTSVDYQAGSLVRQLARLTAHSNEFGPALVVLAAQSGSGAPSTATNPAPSMHTWSVAFHSILESILRDGEDVAVSVPYSLIRKQFRRLRHVLDTVDTPSLVVVDAVDDTNLLVKRHPVAKEKNEQGDAEQTRRSSSSLQPTQHAFRSTTLASTTSDVTTSSVTEPFAAGIVVTGLRDWSHCVFGDPLFASVFSEQPSTSFLRGFDGAEDSVVNVAAEDREARASHEDGHEDGDDRATTTRLLLYQCYHAVVRIVKGFYRPGRDQTTHELAARKRLTEALAKLAATDTSQETMAPQTATKYRHRRPSGDMSPAKRTKSDDSGDEIPKKEAT</sequence>
<feature type="compositionally biased region" description="Basic and acidic residues" evidence="1">
    <location>
        <begin position="306"/>
        <end position="320"/>
    </location>
</feature>
<dbReference type="Proteomes" id="UP000076874">
    <property type="component" value="Unassembled WGS sequence"/>
</dbReference>
<feature type="region of interest" description="Disordered" evidence="1">
    <location>
        <begin position="304"/>
        <end position="346"/>
    </location>
</feature>
<keyword evidence="3" id="KW-1185">Reference proteome</keyword>
<dbReference type="AlphaFoldDB" id="A0A167MLF3"/>
<reference evidence="2 3" key="1">
    <citation type="journal article" date="2016" name="Genome Biol. Evol.">
        <title>Divergent and convergent evolution of fungal pathogenicity.</title>
        <authorList>
            <person name="Shang Y."/>
            <person name="Xiao G."/>
            <person name="Zheng P."/>
            <person name="Cen K."/>
            <person name="Zhan S."/>
            <person name="Wang C."/>
        </authorList>
    </citation>
    <scope>NUCLEOTIDE SEQUENCE [LARGE SCALE GENOMIC DNA]</scope>
    <source>
        <strain evidence="2 3">RCEF 264</strain>
    </source>
</reference>
<proteinExistence type="predicted"/>
<accession>A0A167MLF3</accession>
<protein>
    <submittedName>
        <fullName evidence="2">Uncharacterized protein</fullName>
    </submittedName>
</protein>
<gene>
    <name evidence="2" type="ORF">SPI_08745</name>
</gene>
<evidence type="ECO:0000313" key="3">
    <source>
        <dbReference type="Proteomes" id="UP000076874"/>
    </source>
</evidence>
<organism evidence="2 3">
    <name type="scientific">Niveomyces insectorum RCEF 264</name>
    <dbReference type="NCBI Taxonomy" id="1081102"/>
    <lineage>
        <taxon>Eukaryota</taxon>
        <taxon>Fungi</taxon>
        <taxon>Dikarya</taxon>
        <taxon>Ascomycota</taxon>
        <taxon>Pezizomycotina</taxon>
        <taxon>Sordariomycetes</taxon>
        <taxon>Hypocreomycetidae</taxon>
        <taxon>Hypocreales</taxon>
        <taxon>Cordycipitaceae</taxon>
        <taxon>Niveomyces</taxon>
    </lineage>
</organism>
<comment type="caution">
    <text evidence="2">The sequence shown here is derived from an EMBL/GenBank/DDBJ whole genome shotgun (WGS) entry which is preliminary data.</text>
</comment>
<feature type="compositionally biased region" description="Low complexity" evidence="1">
    <location>
        <begin position="335"/>
        <end position="346"/>
    </location>
</feature>
<feature type="region of interest" description="Disordered" evidence="1">
    <location>
        <begin position="471"/>
        <end position="518"/>
    </location>
</feature>
<evidence type="ECO:0000313" key="2">
    <source>
        <dbReference type="EMBL" id="OAA54499.1"/>
    </source>
</evidence>
<name>A0A167MLF3_9HYPO</name>